<reference evidence="4 5" key="1">
    <citation type="submission" date="2024-01" db="EMBL/GenBank/DDBJ databases">
        <title>Comparative genomics of Cryptococcus and Kwoniella reveals pathogenesis evolution and contrasting modes of karyotype evolution via chromosome fusion or intercentromeric recombination.</title>
        <authorList>
            <person name="Coelho M.A."/>
            <person name="David-Palma M."/>
            <person name="Shea T."/>
            <person name="Bowers K."/>
            <person name="McGinley-Smith S."/>
            <person name="Mohammad A.W."/>
            <person name="Gnirke A."/>
            <person name="Yurkov A.M."/>
            <person name="Nowrousian M."/>
            <person name="Sun S."/>
            <person name="Cuomo C.A."/>
            <person name="Heitman J."/>
        </authorList>
    </citation>
    <scope>NUCLEOTIDE SEQUENCE [LARGE SCALE GENOMIC DNA]</scope>
    <source>
        <strain evidence="4 5">PYCC6329</strain>
    </source>
</reference>
<feature type="compositionally biased region" description="Polar residues" evidence="3">
    <location>
        <begin position="116"/>
        <end position="129"/>
    </location>
</feature>
<evidence type="ECO:0000313" key="4">
    <source>
        <dbReference type="EMBL" id="WWD04231.1"/>
    </source>
</evidence>
<dbReference type="SUPFAM" id="SSF50978">
    <property type="entry name" value="WD40 repeat-like"/>
    <property type="match status" value="1"/>
</dbReference>
<protein>
    <recommendedName>
        <fullName evidence="6">Vacuolar protein</fullName>
    </recommendedName>
</protein>
<dbReference type="GO" id="GO:0016239">
    <property type="term" value="P:positive regulation of macroautophagy"/>
    <property type="evidence" value="ECO:0007669"/>
    <property type="project" value="TreeGrafter"/>
</dbReference>
<dbReference type="KEGG" id="ker:91101103"/>
<evidence type="ECO:0008006" key="6">
    <source>
        <dbReference type="Google" id="ProtNLM"/>
    </source>
</evidence>
<feature type="compositionally biased region" description="Low complexity" evidence="3">
    <location>
        <begin position="891"/>
        <end position="909"/>
    </location>
</feature>
<feature type="region of interest" description="Disordered" evidence="3">
    <location>
        <begin position="457"/>
        <end position="478"/>
    </location>
</feature>
<feature type="compositionally biased region" description="Polar residues" evidence="3">
    <location>
        <begin position="457"/>
        <end position="475"/>
    </location>
</feature>
<dbReference type="Proteomes" id="UP001358614">
    <property type="component" value="Chromosome 1"/>
</dbReference>
<feature type="compositionally biased region" description="Low complexity" evidence="3">
    <location>
        <begin position="917"/>
        <end position="932"/>
    </location>
</feature>
<dbReference type="InterPro" id="IPR015943">
    <property type="entry name" value="WD40/YVTN_repeat-like_dom_sf"/>
</dbReference>
<feature type="compositionally biased region" description="Low complexity" evidence="3">
    <location>
        <begin position="849"/>
        <end position="867"/>
    </location>
</feature>
<dbReference type="PANTHER" id="PTHR46200:SF1">
    <property type="entry name" value="GATOR COMPLEX PROTEIN WDR24"/>
    <property type="match status" value="1"/>
</dbReference>
<feature type="compositionally biased region" description="Low complexity" evidence="3">
    <location>
        <begin position="946"/>
        <end position="958"/>
    </location>
</feature>
<feature type="region of interest" description="Disordered" evidence="3">
    <location>
        <begin position="734"/>
        <end position="867"/>
    </location>
</feature>
<feature type="compositionally biased region" description="Low complexity" evidence="3">
    <location>
        <begin position="741"/>
        <end position="752"/>
    </location>
</feature>
<dbReference type="PANTHER" id="PTHR46200">
    <property type="entry name" value="GATOR COMPLEX PROTEIN WDR24"/>
    <property type="match status" value="1"/>
</dbReference>
<gene>
    <name evidence="4" type="ORF">V865_002299</name>
</gene>
<dbReference type="SMART" id="SM00320">
    <property type="entry name" value="WD40"/>
    <property type="match status" value="3"/>
</dbReference>
<dbReference type="Gene3D" id="2.130.10.10">
    <property type="entry name" value="YVTN repeat-like/Quinoprotein amine dehydrogenase"/>
    <property type="match status" value="1"/>
</dbReference>
<dbReference type="EMBL" id="CP144089">
    <property type="protein sequence ID" value="WWD04231.1"/>
    <property type="molecule type" value="Genomic_DNA"/>
</dbReference>
<dbReference type="Pfam" id="PF00400">
    <property type="entry name" value="WD40"/>
    <property type="match status" value="1"/>
</dbReference>
<dbReference type="RefSeq" id="XP_066082198.1">
    <property type="nucleotide sequence ID" value="XM_066226101.1"/>
</dbReference>
<dbReference type="GO" id="GO:0005774">
    <property type="term" value="C:vacuolar membrane"/>
    <property type="evidence" value="ECO:0007669"/>
    <property type="project" value="TreeGrafter"/>
</dbReference>
<dbReference type="InterPro" id="IPR037590">
    <property type="entry name" value="WDR24"/>
</dbReference>
<feature type="region of interest" description="Disordered" evidence="3">
    <location>
        <begin position="97"/>
        <end position="138"/>
    </location>
</feature>
<keyword evidence="1" id="KW-0853">WD repeat</keyword>
<feature type="region of interest" description="Disordered" evidence="3">
    <location>
        <begin position="698"/>
        <end position="721"/>
    </location>
</feature>
<feature type="compositionally biased region" description="Low complexity" evidence="3">
    <location>
        <begin position="805"/>
        <end position="820"/>
    </location>
</feature>
<dbReference type="GO" id="GO:1904263">
    <property type="term" value="P:positive regulation of TORC1 signaling"/>
    <property type="evidence" value="ECO:0007669"/>
    <property type="project" value="TreeGrafter"/>
</dbReference>
<name>A0AAX4KCS4_9TREE</name>
<proteinExistence type="predicted"/>
<dbReference type="GeneID" id="91101103"/>
<feature type="region of interest" description="Disordered" evidence="3">
    <location>
        <begin position="1"/>
        <end position="56"/>
    </location>
</feature>
<keyword evidence="2" id="KW-0677">Repeat</keyword>
<evidence type="ECO:0000256" key="3">
    <source>
        <dbReference type="SAM" id="MobiDB-lite"/>
    </source>
</evidence>
<dbReference type="GO" id="GO:0005829">
    <property type="term" value="C:cytosol"/>
    <property type="evidence" value="ECO:0007669"/>
    <property type="project" value="TreeGrafter"/>
</dbReference>
<organism evidence="4 5">
    <name type="scientific">Kwoniella europaea PYCC6329</name>
    <dbReference type="NCBI Taxonomy" id="1423913"/>
    <lineage>
        <taxon>Eukaryota</taxon>
        <taxon>Fungi</taxon>
        <taxon>Dikarya</taxon>
        <taxon>Basidiomycota</taxon>
        <taxon>Agaricomycotina</taxon>
        <taxon>Tremellomycetes</taxon>
        <taxon>Tremellales</taxon>
        <taxon>Cryptococcaceae</taxon>
        <taxon>Kwoniella</taxon>
    </lineage>
</organism>
<dbReference type="GO" id="GO:0061700">
    <property type="term" value="C:GATOR2 complex"/>
    <property type="evidence" value="ECO:0007669"/>
    <property type="project" value="TreeGrafter"/>
</dbReference>
<keyword evidence="5" id="KW-1185">Reference proteome</keyword>
<evidence type="ECO:0000313" key="5">
    <source>
        <dbReference type="Proteomes" id="UP001358614"/>
    </source>
</evidence>
<accession>A0AAX4KCS4</accession>
<feature type="compositionally biased region" description="Low complexity" evidence="3">
    <location>
        <begin position="9"/>
        <end position="22"/>
    </location>
</feature>
<evidence type="ECO:0000256" key="2">
    <source>
        <dbReference type="ARBA" id="ARBA00022737"/>
    </source>
</evidence>
<feature type="region of interest" description="Disordered" evidence="3">
    <location>
        <begin position="891"/>
        <end position="958"/>
    </location>
</feature>
<sequence length="1196" mass="129919">MNRLTNAFSSAIPSSGSDGSSIHLRDRTGDSPRVSSPLDPSFNIPSHPHRPSHSERRHIVQNLIYNDPRTIYHPISSSPNARGNFTNNLGLLTAGISRPGRPGLLRHLTDDGSGRLSGSQAPTPRVRSQSRSRERDRGVRVNLMSTASLNGKRGWGMNSATKTTRLNAMAQGPEGTYAIGGGQYLRVMKIHDPSSGSTTPIFASDETRDRHTLAKGNGGVTISEVVNLWKPNWPVGKGVNDVDWGVGAFDTKIATATPSGNLLLFDVEKGKLDKDISSGTFRPMNCVRLCPSASHGHLALTGGTEGGVRFWDLRERDPSNRKALKHSSAITSLTFCPTDAYQFVAGLDDGSIRRYDFRSPSRSTGKAFGAHGSKSVLDLKWKEGDEENSDGHRGGGWLASAGADKIVQIWDMGQQWDKPPSPVHSLHTAYPVRRVAWRPDHPTELVVVPLIQPVTSADPTLSPNPSSVTLSSDGDSASHAGLDEDAHLEIWHVRRHYIAKYAIPTQDGGAVDVAWANGDDNLVACFQNGGFAQMQLRGPSGVGSLPLPLDQVPRQLVGWSPRGEMVYAVDRFKLGEIPFDDVKSEYVNHWDKLGRPTPSIADPAYEPLQTLGFLPLPDTDEAEFAYLANWYKLEGDTPENLCHWNGNVALSCGREDDARFWAFLETLIEEFDPSPRLQGEVGFKEDVFSGTLDGTARLFTPPTCSPTHGSPNHNVPYPSPTAIPLTRLGASFLEEDEETLSEPSESSSSTKDSYSDSESEEESHHPKSRFLAFAPPDSITRRLSDALSGGSASRRESNATVIMPNSRSVSASVSNAMSAMKMTKGGITGTSRSSSGSPPPPAAKEKESNTMSTSTSKKSSSSKMTSSRIMAMSDYPDPYGIQGEFNFSGSTTTATISRTSPTPNNNNNNLDGIIGGKSLRSSPLPFSSLRKSAGTPEGPLSRRNSAQRQQQVQAQGVGMIKVPTATALKGEVDRFDKNDWLTYKKRRVDALHEWWEGCIDDGEMQLATCIAIVGSKVGDFPSKQVERLVHSYVDMLERHRLPIPASYIRLYSHIPSLQIVAINEGITHKLHCGRCGKSTGELDDIGVEGKKFWWCKKCKLGAKVCSICRKVVKGLYLGCKKCGHGGHGNCMRVYHNQAPLLPLHPSNDHLSDGNASLARTYTGTLSTTEHGEIEQDIPIGGWSVCPTGCGCRCRRV</sequence>
<dbReference type="InterPro" id="IPR036322">
    <property type="entry name" value="WD40_repeat_dom_sf"/>
</dbReference>
<dbReference type="AlphaFoldDB" id="A0AAX4KCS4"/>
<evidence type="ECO:0000256" key="1">
    <source>
        <dbReference type="ARBA" id="ARBA00022574"/>
    </source>
</evidence>
<dbReference type="InterPro" id="IPR001680">
    <property type="entry name" value="WD40_rpt"/>
</dbReference>